<evidence type="ECO:0000313" key="2">
    <source>
        <dbReference type="Proteomes" id="UP000326780"/>
    </source>
</evidence>
<dbReference type="GO" id="GO:0006508">
    <property type="term" value="P:proteolysis"/>
    <property type="evidence" value="ECO:0007669"/>
    <property type="project" value="InterPro"/>
</dbReference>
<evidence type="ECO:0000313" key="1">
    <source>
        <dbReference type="EMBL" id="QFZ87656.1"/>
    </source>
</evidence>
<name>A0A5Q0MDR7_VARPD</name>
<accession>A0A5Q0MDR7</accession>
<dbReference type="GO" id="GO:0070573">
    <property type="term" value="F:metallodipeptidase activity"/>
    <property type="evidence" value="ECO:0007669"/>
    <property type="project" value="InterPro"/>
</dbReference>
<protein>
    <submittedName>
        <fullName evidence="1">Peptidase M19</fullName>
    </submittedName>
</protein>
<dbReference type="PANTHER" id="PTHR10443">
    <property type="entry name" value="MICROSOMAL DIPEPTIDASE"/>
    <property type="match status" value="1"/>
</dbReference>
<dbReference type="EMBL" id="CP045644">
    <property type="protein sequence ID" value="QFZ87656.1"/>
    <property type="molecule type" value="Genomic_DNA"/>
</dbReference>
<dbReference type="AlphaFoldDB" id="A0A5Q0MDR7"/>
<reference evidence="1 2" key="1">
    <citation type="submission" date="2019-10" db="EMBL/GenBank/DDBJ databases">
        <title>Complete genome sequence of Variovorax paradoxus 5C-2.</title>
        <authorList>
            <person name="Gogoleva N.E."/>
            <person name="Balkin A.S."/>
        </authorList>
    </citation>
    <scope>NUCLEOTIDE SEQUENCE [LARGE SCALE GENOMIC DNA]</scope>
    <source>
        <strain evidence="1 2">5C-2</strain>
    </source>
</reference>
<dbReference type="Pfam" id="PF01244">
    <property type="entry name" value="Peptidase_M19"/>
    <property type="match status" value="1"/>
</dbReference>
<dbReference type="PROSITE" id="PS51365">
    <property type="entry name" value="RENAL_DIPEPTIDASE_2"/>
    <property type="match status" value="1"/>
</dbReference>
<proteinExistence type="predicted"/>
<gene>
    <name evidence="1" type="ORF">GFK26_19135</name>
</gene>
<dbReference type="Proteomes" id="UP000326780">
    <property type="component" value="Chromosome"/>
</dbReference>
<dbReference type="InterPro" id="IPR032466">
    <property type="entry name" value="Metal_Hydrolase"/>
</dbReference>
<dbReference type="PANTHER" id="PTHR10443:SF12">
    <property type="entry name" value="DIPEPTIDASE"/>
    <property type="match status" value="1"/>
</dbReference>
<sequence>MRAGSLAAVCLSEIPDEPLLGRNAAGVACLTRLPRLGELYKHHLERLAWADEMVAHHGLQRALTAADLESAHAAGHPSMIGGVEGLDFMEGKLERLEEAHQRGIRSAQLVHFTPNDIGDFQMGVVTHEGLTEFGAEVIRDCHRLGMIVDVAHATERTAKAAAKVSTRPLLLSHTALAGSKAMASSRLAARCVSPDHARAIAETGGAVGIWAIFADLDKYVEGLKEMADVIGVDHICVGTDQQVAPGALQDYAQWVNLIAAMLRGGFTSEEAGKISGGNYMRIFRAAVG</sequence>
<organism evidence="1 2">
    <name type="scientific">Variovorax paradoxus</name>
    <dbReference type="NCBI Taxonomy" id="34073"/>
    <lineage>
        <taxon>Bacteria</taxon>
        <taxon>Pseudomonadati</taxon>
        <taxon>Pseudomonadota</taxon>
        <taxon>Betaproteobacteria</taxon>
        <taxon>Burkholderiales</taxon>
        <taxon>Comamonadaceae</taxon>
        <taxon>Variovorax</taxon>
    </lineage>
</organism>
<dbReference type="InterPro" id="IPR008257">
    <property type="entry name" value="Pept_M19"/>
</dbReference>
<dbReference type="Gene3D" id="3.20.20.140">
    <property type="entry name" value="Metal-dependent hydrolases"/>
    <property type="match status" value="1"/>
</dbReference>
<dbReference type="SUPFAM" id="SSF51556">
    <property type="entry name" value="Metallo-dependent hydrolases"/>
    <property type="match status" value="1"/>
</dbReference>